<dbReference type="InterPro" id="IPR001867">
    <property type="entry name" value="OmpR/PhoB-type_DNA-bd"/>
</dbReference>
<dbReference type="SMART" id="SM00448">
    <property type="entry name" value="REC"/>
    <property type="match status" value="1"/>
</dbReference>
<dbReference type="Gene3D" id="1.10.10.10">
    <property type="entry name" value="Winged helix-like DNA-binding domain superfamily/Winged helix DNA-binding domain"/>
    <property type="match status" value="1"/>
</dbReference>
<dbReference type="GO" id="GO:0032993">
    <property type="term" value="C:protein-DNA complex"/>
    <property type="evidence" value="ECO:0007669"/>
    <property type="project" value="TreeGrafter"/>
</dbReference>
<keyword evidence="4" id="KW-0902">Two-component regulatory system</keyword>
<accession>A0AAJ1Z4A2</accession>
<evidence type="ECO:0000256" key="2">
    <source>
        <dbReference type="ARBA" id="ARBA00022490"/>
    </source>
</evidence>
<organism evidence="12 15">
    <name type="scientific">Bacillus pseudomycoides</name>
    <dbReference type="NCBI Taxonomy" id="64104"/>
    <lineage>
        <taxon>Bacteria</taxon>
        <taxon>Bacillati</taxon>
        <taxon>Bacillota</taxon>
        <taxon>Bacilli</taxon>
        <taxon>Bacillales</taxon>
        <taxon>Bacillaceae</taxon>
        <taxon>Bacillus</taxon>
        <taxon>Bacillus cereus group</taxon>
    </lineage>
</organism>
<protein>
    <submittedName>
        <fullName evidence="13">DNA-binding response regulator</fullName>
    </submittedName>
    <submittedName>
        <fullName evidence="12">Response regulator transcription factor</fullName>
    </submittedName>
</protein>
<evidence type="ECO:0000256" key="8">
    <source>
        <dbReference type="PROSITE-ProRule" id="PRU00169"/>
    </source>
</evidence>
<dbReference type="InterPro" id="IPR039420">
    <property type="entry name" value="WalR-like"/>
</dbReference>
<dbReference type="GO" id="GO:0000976">
    <property type="term" value="F:transcription cis-regulatory region binding"/>
    <property type="evidence" value="ECO:0007669"/>
    <property type="project" value="TreeGrafter"/>
</dbReference>
<evidence type="ECO:0000256" key="4">
    <source>
        <dbReference type="ARBA" id="ARBA00023012"/>
    </source>
</evidence>
<dbReference type="Proteomes" id="UP000221918">
    <property type="component" value="Unassembled WGS sequence"/>
</dbReference>
<name>A0AAJ1Z4A2_9BACI</name>
<evidence type="ECO:0000313" key="12">
    <source>
        <dbReference type="EMBL" id="MDR4328023.1"/>
    </source>
</evidence>
<feature type="domain" description="Response regulatory" evidence="10">
    <location>
        <begin position="5"/>
        <end position="116"/>
    </location>
</feature>
<dbReference type="GO" id="GO:0000156">
    <property type="term" value="F:phosphorelay response regulator activity"/>
    <property type="evidence" value="ECO:0007669"/>
    <property type="project" value="TreeGrafter"/>
</dbReference>
<dbReference type="Pfam" id="PF00486">
    <property type="entry name" value="Trans_reg_C"/>
    <property type="match status" value="1"/>
</dbReference>
<comment type="subcellular location">
    <subcellularLocation>
        <location evidence="1">Cytoplasm</location>
    </subcellularLocation>
</comment>
<evidence type="ECO:0000256" key="1">
    <source>
        <dbReference type="ARBA" id="ARBA00004496"/>
    </source>
</evidence>
<reference evidence="12" key="2">
    <citation type="submission" date="2019-07" db="EMBL/GenBank/DDBJ databases">
        <title>Phylogenomic Reclassification of ATCC Bacillus Strains and Various Taxa within the Genus Bacillus.</title>
        <authorList>
            <person name="Riojas M.A."/>
            <person name="Frank A.M."/>
            <person name="Fenn S.L."/>
            <person name="King S.P."/>
            <person name="Brower S.M."/>
            <person name="Hazbon M.H."/>
        </authorList>
    </citation>
    <scope>NUCLEOTIDE SEQUENCE</scope>
    <source>
        <strain evidence="12">NR-12239</strain>
    </source>
</reference>
<keyword evidence="3 8" id="KW-0597">Phosphoprotein</keyword>
<dbReference type="GO" id="GO:0005829">
    <property type="term" value="C:cytosol"/>
    <property type="evidence" value="ECO:0007669"/>
    <property type="project" value="TreeGrafter"/>
</dbReference>
<dbReference type="CDD" id="cd17574">
    <property type="entry name" value="REC_OmpR"/>
    <property type="match status" value="1"/>
</dbReference>
<dbReference type="CDD" id="cd00383">
    <property type="entry name" value="trans_reg_C"/>
    <property type="match status" value="1"/>
</dbReference>
<evidence type="ECO:0000256" key="9">
    <source>
        <dbReference type="PROSITE-ProRule" id="PRU01091"/>
    </source>
</evidence>
<evidence type="ECO:0000313" key="14">
    <source>
        <dbReference type="Proteomes" id="UP000221918"/>
    </source>
</evidence>
<evidence type="ECO:0000256" key="7">
    <source>
        <dbReference type="ARBA" id="ARBA00023163"/>
    </source>
</evidence>
<dbReference type="RefSeq" id="WP_018766599.1">
    <property type="nucleotide sequence ID" value="NZ_JANIOB010000001.1"/>
</dbReference>
<dbReference type="Gene3D" id="3.40.50.2300">
    <property type="match status" value="1"/>
</dbReference>
<dbReference type="EMBL" id="VLYX01000025">
    <property type="protein sequence ID" value="MDR4328023.1"/>
    <property type="molecule type" value="Genomic_DNA"/>
</dbReference>
<dbReference type="PROSITE" id="PS50110">
    <property type="entry name" value="RESPONSE_REGULATORY"/>
    <property type="match status" value="1"/>
</dbReference>
<reference evidence="13 14" key="1">
    <citation type="submission" date="2017-09" db="EMBL/GenBank/DDBJ databases">
        <title>Large-scale bioinformatics analysis of Bacillus genomes uncovers conserved roles of natural products in bacterial physiology.</title>
        <authorList>
            <consortium name="Agbiome Team Llc"/>
            <person name="Bleich R.M."/>
            <person name="Grubbs K.J."/>
            <person name="Santa Maria K.C."/>
            <person name="Allen S.E."/>
            <person name="Farag S."/>
            <person name="Shank E.A."/>
            <person name="Bowers A."/>
        </authorList>
    </citation>
    <scope>NUCLEOTIDE SEQUENCE [LARGE SCALE GENOMIC DNA]</scope>
    <source>
        <strain evidence="13 14">AFS037265</strain>
    </source>
</reference>
<dbReference type="EMBL" id="NUTL01000030">
    <property type="protein sequence ID" value="PHF01876.1"/>
    <property type="molecule type" value="Genomic_DNA"/>
</dbReference>
<keyword evidence="5" id="KW-0805">Transcription regulation</keyword>
<evidence type="ECO:0000256" key="6">
    <source>
        <dbReference type="ARBA" id="ARBA00023125"/>
    </source>
</evidence>
<evidence type="ECO:0000256" key="3">
    <source>
        <dbReference type="ARBA" id="ARBA00022553"/>
    </source>
</evidence>
<dbReference type="InterPro" id="IPR011006">
    <property type="entry name" value="CheY-like_superfamily"/>
</dbReference>
<dbReference type="PROSITE" id="PS51755">
    <property type="entry name" value="OMPR_PHOB"/>
    <property type="match status" value="1"/>
</dbReference>
<dbReference type="PANTHER" id="PTHR48111:SF70">
    <property type="entry name" value="TWO-COMPONENT RESPONSE REGULATOR YBDJ"/>
    <property type="match status" value="1"/>
</dbReference>
<dbReference type="PANTHER" id="PTHR48111">
    <property type="entry name" value="REGULATOR OF RPOS"/>
    <property type="match status" value="1"/>
</dbReference>
<evidence type="ECO:0000259" key="10">
    <source>
        <dbReference type="PROSITE" id="PS50110"/>
    </source>
</evidence>
<evidence type="ECO:0000259" key="11">
    <source>
        <dbReference type="PROSITE" id="PS51755"/>
    </source>
</evidence>
<evidence type="ECO:0000256" key="5">
    <source>
        <dbReference type="ARBA" id="ARBA00023015"/>
    </source>
</evidence>
<dbReference type="Pfam" id="PF00072">
    <property type="entry name" value="Response_reg"/>
    <property type="match status" value="1"/>
</dbReference>
<dbReference type="Proteomes" id="UP001248134">
    <property type="component" value="Unassembled WGS sequence"/>
</dbReference>
<feature type="DNA-binding region" description="OmpR/PhoB-type" evidence="9">
    <location>
        <begin position="121"/>
        <end position="219"/>
    </location>
</feature>
<proteinExistence type="predicted"/>
<dbReference type="GO" id="GO:0006355">
    <property type="term" value="P:regulation of DNA-templated transcription"/>
    <property type="evidence" value="ECO:0007669"/>
    <property type="project" value="InterPro"/>
</dbReference>
<dbReference type="SMART" id="SM00862">
    <property type="entry name" value="Trans_reg_C"/>
    <property type="match status" value="1"/>
</dbReference>
<keyword evidence="2" id="KW-0963">Cytoplasm</keyword>
<dbReference type="InterPro" id="IPR001789">
    <property type="entry name" value="Sig_transdc_resp-reg_receiver"/>
</dbReference>
<feature type="domain" description="OmpR/PhoB-type" evidence="11">
    <location>
        <begin position="121"/>
        <end position="219"/>
    </location>
</feature>
<keyword evidence="7" id="KW-0804">Transcription</keyword>
<dbReference type="SUPFAM" id="SSF52172">
    <property type="entry name" value="CheY-like"/>
    <property type="match status" value="1"/>
</dbReference>
<comment type="caution">
    <text evidence="12">The sequence shown here is derived from an EMBL/GenBank/DDBJ whole genome shotgun (WGS) entry which is preliminary data.</text>
</comment>
<sequence length="223" mass="25929">MNGYTILIIEDDHAIGSMLQEILKGEGYHVLWITDGQRVLKEVKYADLIIIDIMLPGENGYEISEKLKANGYSLPILFLTARSDIDSKLKGLSLGEDYLVKPFDPRELLARIHLILKNKYGLFTQIQNIYVDAVGCKIFKQNIHSEIKLTATERKLFFYLYENRDRILTREQIFNYLWPLEYSKNSVLNVHIKKIREKILDENNDIIETVHGEGYRLNTLNHG</sequence>
<dbReference type="InterPro" id="IPR016032">
    <property type="entry name" value="Sig_transdc_resp-reg_C-effctor"/>
</dbReference>
<evidence type="ECO:0000313" key="15">
    <source>
        <dbReference type="Proteomes" id="UP001248134"/>
    </source>
</evidence>
<feature type="modified residue" description="4-aspartylphosphate" evidence="8">
    <location>
        <position position="52"/>
    </location>
</feature>
<keyword evidence="6 9" id="KW-0238">DNA-binding</keyword>
<dbReference type="AlphaFoldDB" id="A0AAJ1Z4A2"/>
<dbReference type="SUPFAM" id="SSF46894">
    <property type="entry name" value="C-terminal effector domain of the bipartite response regulators"/>
    <property type="match status" value="1"/>
</dbReference>
<evidence type="ECO:0000313" key="13">
    <source>
        <dbReference type="EMBL" id="PHF01876.1"/>
    </source>
</evidence>
<dbReference type="InterPro" id="IPR036388">
    <property type="entry name" value="WH-like_DNA-bd_sf"/>
</dbReference>
<gene>
    <name evidence="13" type="ORF">COF81_07845</name>
    <name evidence="12" type="ORF">FOS08_19520</name>
</gene>